<name>W9NI86_FUSOX</name>
<dbReference type="SMART" id="SM00609">
    <property type="entry name" value="VIT"/>
    <property type="match status" value="1"/>
</dbReference>
<dbReference type="PANTHER" id="PTHR45737">
    <property type="entry name" value="VON WILLEBRAND FACTOR A DOMAIN-CONTAINING PROTEIN 5A"/>
    <property type="match status" value="1"/>
</dbReference>
<feature type="region of interest" description="Disordered" evidence="1">
    <location>
        <begin position="33"/>
        <end position="94"/>
    </location>
</feature>
<dbReference type="Pfam" id="PF13768">
    <property type="entry name" value="VWA_3"/>
    <property type="match status" value="1"/>
</dbReference>
<dbReference type="PROSITE" id="PS51468">
    <property type="entry name" value="VIT"/>
    <property type="match status" value="1"/>
</dbReference>
<feature type="compositionally biased region" description="Pro residues" evidence="1">
    <location>
        <begin position="68"/>
        <end position="80"/>
    </location>
</feature>
<dbReference type="InterPro" id="IPR036465">
    <property type="entry name" value="vWFA_dom_sf"/>
</dbReference>
<dbReference type="EMBL" id="JH651087">
    <property type="protein sequence ID" value="EXA29727.1"/>
    <property type="molecule type" value="Genomic_DNA"/>
</dbReference>
<gene>
    <name evidence="4" type="ORF">FOVG_18808</name>
</gene>
<dbReference type="Gene3D" id="3.40.50.410">
    <property type="entry name" value="von Willebrand factor, type A domain"/>
    <property type="match status" value="1"/>
</dbReference>
<dbReference type="Proteomes" id="UP000030751">
    <property type="component" value="Unassembled WGS sequence"/>
</dbReference>
<evidence type="ECO:0008006" key="5">
    <source>
        <dbReference type="Google" id="ProtNLM"/>
    </source>
</evidence>
<proteinExistence type="predicted"/>
<evidence type="ECO:0000259" key="2">
    <source>
        <dbReference type="PROSITE" id="PS50234"/>
    </source>
</evidence>
<feature type="region of interest" description="Disordered" evidence="1">
    <location>
        <begin position="759"/>
        <end position="778"/>
    </location>
</feature>
<dbReference type="SUPFAM" id="SSF53300">
    <property type="entry name" value="vWA-like"/>
    <property type="match status" value="1"/>
</dbReference>
<feature type="domain" description="VWFA" evidence="2">
    <location>
        <begin position="376"/>
        <end position="578"/>
    </location>
</feature>
<dbReference type="AlphaFoldDB" id="W9NI86"/>
<evidence type="ECO:0000313" key="4">
    <source>
        <dbReference type="EMBL" id="EXA29727.1"/>
    </source>
</evidence>
<reference evidence="4" key="1">
    <citation type="submission" date="2011-10" db="EMBL/GenBank/DDBJ databases">
        <title>The Genome Sequence of Fusarium oxysporum HDV247.</title>
        <authorList>
            <consortium name="The Broad Institute Genome Sequencing Platform"/>
            <person name="Ma L.-J."/>
            <person name="Gale L.R."/>
            <person name="Schwartz D.C."/>
            <person name="Zhou S."/>
            <person name="Corby-Kistler H."/>
            <person name="Young S.K."/>
            <person name="Zeng Q."/>
            <person name="Gargeya S."/>
            <person name="Fitzgerald M."/>
            <person name="Haas B."/>
            <person name="Abouelleil A."/>
            <person name="Alvarado L."/>
            <person name="Arachchi H.M."/>
            <person name="Berlin A."/>
            <person name="Brown A."/>
            <person name="Chapman S.B."/>
            <person name="Chen Z."/>
            <person name="Dunbar C."/>
            <person name="Freedman E."/>
            <person name="Gearin G."/>
            <person name="Goldberg J."/>
            <person name="Griggs A."/>
            <person name="Gujja S."/>
            <person name="Heiman D."/>
            <person name="Howarth C."/>
            <person name="Larson L."/>
            <person name="Lui A."/>
            <person name="MacDonald P.J.P."/>
            <person name="Montmayeur A."/>
            <person name="Murphy C."/>
            <person name="Neiman D."/>
            <person name="Pearson M."/>
            <person name="Priest M."/>
            <person name="Roberts A."/>
            <person name="Saif S."/>
            <person name="Shea T."/>
            <person name="Shenoy N."/>
            <person name="Sisk P."/>
            <person name="Stolte C."/>
            <person name="Sykes S."/>
            <person name="Wortman J."/>
            <person name="Nusbaum C."/>
            <person name="Birren B."/>
        </authorList>
    </citation>
    <scope>NUCLEOTIDE SEQUENCE [LARGE SCALE GENOMIC DNA]</scope>
    <source>
        <strain evidence="4">HDV247</strain>
    </source>
</reference>
<organism evidence="4">
    <name type="scientific">Fusarium oxysporum f. sp. pisi HDV247</name>
    <dbReference type="NCBI Taxonomy" id="1080344"/>
    <lineage>
        <taxon>Eukaryota</taxon>
        <taxon>Fungi</taxon>
        <taxon>Dikarya</taxon>
        <taxon>Ascomycota</taxon>
        <taxon>Pezizomycotina</taxon>
        <taxon>Sordariomycetes</taxon>
        <taxon>Hypocreomycetidae</taxon>
        <taxon>Hypocreales</taxon>
        <taxon>Nectriaceae</taxon>
        <taxon>Fusarium</taxon>
        <taxon>Fusarium oxysporum species complex</taxon>
    </lineage>
</organism>
<dbReference type="PANTHER" id="PTHR45737:SF4">
    <property type="entry name" value="VON WILLEBRAND DOMAIN PROTEIN (AFU_ORTHOLOGUE AFUA_4G01160)"/>
    <property type="match status" value="1"/>
</dbReference>
<dbReference type="HOGENOM" id="CLU_001851_0_0_1"/>
<dbReference type="InterPro" id="IPR002035">
    <property type="entry name" value="VWF_A"/>
</dbReference>
<accession>W9NI86</accession>
<protein>
    <recommendedName>
        <fullName evidence="5">VWFA domain-containing protein</fullName>
    </recommendedName>
</protein>
<dbReference type="SMART" id="SM00327">
    <property type="entry name" value="VWA"/>
    <property type="match status" value="1"/>
</dbReference>
<dbReference type="OrthoDB" id="1729737at2759"/>
<dbReference type="PROSITE" id="PS50234">
    <property type="entry name" value="VWFA"/>
    <property type="match status" value="1"/>
</dbReference>
<dbReference type="InterPro" id="IPR013694">
    <property type="entry name" value="VIT"/>
</dbReference>
<evidence type="ECO:0000256" key="1">
    <source>
        <dbReference type="SAM" id="MobiDB-lite"/>
    </source>
</evidence>
<dbReference type="Pfam" id="PF08487">
    <property type="entry name" value="VIT"/>
    <property type="match status" value="1"/>
</dbReference>
<evidence type="ECO:0000259" key="3">
    <source>
        <dbReference type="PROSITE" id="PS51468"/>
    </source>
</evidence>
<sequence length="1093" mass="120944">MSSRHIPTKRIRSGVLFSAPANMPAILAEVCDLPNPDARKGKREMRPQANPYPWRPSSMNCASVMPYPDVPGPSPQPIQPPSDQSSRKPSPAPPREVTLCLPILSVSVKATVDGRVAQTELVQSFRNPSDIEIPEARHIFPLYDGAVITSFECTISDELRIRGVVRPKEQARDVYRDAVQTRPEAAALLQELSPEVFETSLGHIPAHTNIEIRLTYVNELKVVMMEKETAEGVAVTIPTSVAPRYSKGPPKWKQVPSMPENKLDILVRVVDNGEVNHHGCEIESGHDVQFEELNCLPDVNVAEEDPKTFYIWHHESKSTILKKDFVLVVQMREGYSLRSRATIAPTDSQGQAAMMVSIKPSDLFGNAIRPQSFKGEILFLLDQSGSMGDYGYGYNYNYTYNYSYGCQAEGRGGPRKIDTMRDAMFLVLSGIPSTCIFNIISWGTATYGMWDKSRPHSAQNIKEAKNYVSQIEADMGGTDLLRALDAAVARRMEVGSSTQIIIVTDGELDPDDAIKFVWKTRQRLHDRVRFFALGIGDNVSHRLVESIAELGGGFCDVIDIVQKPRWEDRLNRMLRSALEPDSWRCDVSLGSGYERRSLMRFQLGVDEPSNKAAVPYFQAPYPIPSLHPFTYKSIYFLIDLRDGKRPPAKVIVTTTTSGAKAKTYELDIEKAAVRNGMIHQLAAKAALLSLEEEVKRDSAGSHIARKNGESIGMAYSISSKWTSFVAVITNQQVPARDREIDHYKAIVKDIDIEELLVNADTDDDEETESVSGAGSSELMGSTSGYSTFSFSLGQTMSKSVNVKSLGMEYTRGASQVPSTEDVSQWCGKSYGKAGTHSASSARHKAISDRSSYDIKGLDIHGYGGVDYGSDDFKSENDLEVLSYQQSPNGPFTWQVAVACQNDEGLFELLESRRVKLQLHFCLNTAQKLGRELQKLLSKVPGSTEEESSEAPCETLVDTLMTIQYFRTHLATEEDTWNLMMERAQDAVLAALGLSDDEEELLEAFMILLEMSMMHEHYVVAVGGAGAVQEKGSSDSSNEAGKNCPICGLSAGGGGRFLCPFDHPSDGKELGLFHSWDAFWQHQIKSSHMVCPVD</sequence>
<reference evidence="4" key="2">
    <citation type="submission" date="2012-05" db="EMBL/GenBank/DDBJ databases">
        <title>Annotation of the Genome Sequence of Fusarium oxysporum HDV247.</title>
        <authorList>
            <consortium name="The Broad Institute Genomics Platform"/>
            <person name="Ma L.-J."/>
            <person name="Corby-Kistler H."/>
            <person name="Broz K."/>
            <person name="Gale L.R."/>
            <person name="Jonkers W."/>
            <person name="O'Donnell K."/>
            <person name="Ploetz R."/>
            <person name="Steinberg C."/>
            <person name="Schwartz D.C."/>
            <person name="VanEtten H."/>
            <person name="Zhou S."/>
            <person name="Young S.K."/>
            <person name="Zeng Q."/>
            <person name="Gargeya S."/>
            <person name="Fitzgerald M."/>
            <person name="Abouelleil A."/>
            <person name="Alvarado L."/>
            <person name="Chapman S.B."/>
            <person name="Gainer-Dewar J."/>
            <person name="Goldberg J."/>
            <person name="Griggs A."/>
            <person name="Gujja S."/>
            <person name="Hansen M."/>
            <person name="Howarth C."/>
            <person name="Imamovic A."/>
            <person name="Ireland A."/>
            <person name="Larimer J."/>
            <person name="McCowan C."/>
            <person name="Murphy C."/>
            <person name="Pearson M."/>
            <person name="Poon T.W."/>
            <person name="Priest M."/>
            <person name="Roberts A."/>
            <person name="Saif S."/>
            <person name="Shea T."/>
            <person name="Sykes S."/>
            <person name="Wortman J."/>
            <person name="Nusbaum C."/>
            <person name="Birren B."/>
        </authorList>
    </citation>
    <scope>NUCLEOTIDE SEQUENCE</scope>
    <source>
        <strain evidence="4">HDV247</strain>
    </source>
</reference>
<feature type="domain" description="VIT" evidence="3">
    <location>
        <begin position="87"/>
        <end position="218"/>
    </location>
</feature>